<dbReference type="Proteomes" id="UP000054342">
    <property type="component" value="Unassembled WGS sequence"/>
</dbReference>
<dbReference type="PROSITE" id="PS51257">
    <property type="entry name" value="PROKAR_LIPOPROTEIN"/>
    <property type="match status" value="1"/>
</dbReference>
<dbReference type="STRING" id="348802.A0A0D2EGJ1"/>
<evidence type="ECO:0000313" key="9">
    <source>
        <dbReference type="Proteomes" id="UP000054342"/>
    </source>
</evidence>
<dbReference type="EMBL" id="KN847320">
    <property type="protein sequence ID" value="KIW53775.1"/>
    <property type="molecule type" value="Genomic_DNA"/>
</dbReference>
<feature type="region of interest" description="Disordered" evidence="6">
    <location>
        <begin position="565"/>
        <end position="603"/>
    </location>
</feature>
<dbReference type="InterPro" id="IPR012132">
    <property type="entry name" value="GMC_OxRdtase"/>
</dbReference>
<dbReference type="OrthoDB" id="2123952at2759"/>
<gene>
    <name evidence="8" type="ORF">PV05_06188</name>
</gene>
<proteinExistence type="inferred from homology"/>
<protein>
    <recommendedName>
        <fullName evidence="7">Glucose-methanol-choline oxidoreductase N-terminal domain-containing protein</fullName>
    </recommendedName>
</protein>
<dbReference type="RefSeq" id="XP_013314359.1">
    <property type="nucleotide sequence ID" value="XM_013458905.1"/>
</dbReference>
<reference evidence="8 9" key="1">
    <citation type="submission" date="2015-01" db="EMBL/GenBank/DDBJ databases">
        <title>The Genome Sequence of Exophiala xenobiotica CBS118157.</title>
        <authorList>
            <consortium name="The Broad Institute Genomics Platform"/>
            <person name="Cuomo C."/>
            <person name="de Hoog S."/>
            <person name="Gorbushina A."/>
            <person name="Stielow B."/>
            <person name="Teixiera M."/>
            <person name="Abouelleil A."/>
            <person name="Chapman S.B."/>
            <person name="Priest M."/>
            <person name="Young S.K."/>
            <person name="Wortman J."/>
            <person name="Nusbaum C."/>
            <person name="Birren B."/>
        </authorList>
    </citation>
    <scope>NUCLEOTIDE SEQUENCE [LARGE SCALE GENOMIC DNA]</scope>
    <source>
        <strain evidence="8 9">CBS 118157</strain>
    </source>
</reference>
<evidence type="ECO:0000256" key="1">
    <source>
        <dbReference type="ARBA" id="ARBA00001974"/>
    </source>
</evidence>
<dbReference type="GO" id="GO:0016614">
    <property type="term" value="F:oxidoreductase activity, acting on CH-OH group of donors"/>
    <property type="evidence" value="ECO:0007669"/>
    <property type="project" value="InterPro"/>
</dbReference>
<dbReference type="Gene3D" id="3.30.410.40">
    <property type="match status" value="1"/>
</dbReference>
<feature type="compositionally biased region" description="Polar residues" evidence="6">
    <location>
        <begin position="565"/>
        <end position="574"/>
    </location>
</feature>
<feature type="domain" description="Glucose-methanol-choline oxidoreductase N-terminal" evidence="7">
    <location>
        <begin position="256"/>
        <end position="270"/>
    </location>
</feature>
<dbReference type="PROSITE" id="PS00624">
    <property type="entry name" value="GMC_OXRED_2"/>
    <property type="match status" value="1"/>
</dbReference>
<keyword evidence="4" id="KW-0274">FAD</keyword>
<dbReference type="Pfam" id="PF05199">
    <property type="entry name" value="GMC_oxred_C"/>
    <property type="match status" value="1"/>
</dbReference>
<dbReference type="SUPFAM" id="SSF54373">
    <property type="entry name" value="FAD-linked reductases, C-terminal domain"/>
    <property type="match status" value="1"/>
</dbReference>
<comment type="cofactor">
    <cofactor evidence="1">
        <name>FAD</name>
        <dbReference type="ChEBI" id="CHEBI:57692"/>
    </cofactor>
</comment>
<dbReference type="GeneID" id="25328096"/>
<comment type="similarity">
    <text evidence="2">Belongs to the GMC oxidoreductase family.</text>
</comment>
<dbReference type="Gene3D" id="3.50.50.60">
    <property type="entry name" value="FAD/NAD(P)-binding domain"/>
    <property type="match status" value="1"/>
</dbReference>
<dbReference type="Pfam" id="PF00732">
    <property type="entry name" value="GMC_oxred_N"/>
    <property type="match status" value="1"/>
</dbReference>
<dbReference type="Pfam" id="PF04082">
    <property type="entry name" value="Fungal_trans"/>
    <property type="match status" value="1"/>
</dbReference>
<dbReference type="InterPro" id="IPR000172">
    <property type="entry name" value="GMC_OxRdtase_N"/>
</dbReference>
<evidence type="ECO:0000256" key="4">
    <source>
        <dbReference type="ARBA" id="ARBA00022827"/>
    </source>
</evidence>
<dbReference type="AlphaFoldDB" id="A0A0D2EGJ1"/>
<evidence type="ECO:0000256" key="5">
    <source>
        <dbReference type="ARBA" id="ARBA00023242"/>
    </source>
</evidence>
<dbReference type="InterPro" id="IPR007867">
    <property type="entry name" value="GMC_OxRtase_C"/>
</dbReference>
<sequence length="1143" mass="125007">MKQQQYTHIVVGAGSAGCVVTARIAEVSTNNVLLIEAGPDCGPNDQDMPKGIQDARRVPMKGQSEVFDARIDWNVVVALPGGGSMVVPQAKIVGGGSSINGGTALRNTAADSQEWVDLGNAAWDHDSCCKVYESMEGDPVRGSRGPHPVLRTRKEETGKIQRAFVEGAVSTGFHEVFDLNETGSEGVGPSPVCRVGDRRISAANTFIDPIRSQPNLTVLTQTQVDKITFTGNKATGVMLVDGQHITASAEVILCAGAIFSPAILQRSGVGPSDLLKARGISVVADLPVGENLSDHPCIPIVAKPKEGAYREGDYSLQMQARWSSSMRPGAIDLQMVCFSYLYAQAPDPRVQSRSLAGTATGHVAGIGCNVNKPTSLGTVQIRSTDAKEAPEVNPNYMATEHDRQVAREIVRKAYQVLTSQAMQKVLGQPMGLDKRVIESDELLDAWLMSQFSTTYHFCSSCRMAARNLGGVVDQSGRVYGVEGVRVGDASVIPTVPAANTMATTMMFAERIGRSIRDGKDVRMSLRPSLSLSPEGFPEPVTTAIDAVYGVARAATVPTAKIALSSGSHARSSVKQSEEVSLLAPEPGTSSQTSMRQHQQLPPGRLSRLAQRVEACPPAMRLRLYAILQPSPPASIMIARREGPTRWRFQATIMDLVELYFEIVYPIFPLFHQPTFVRSVARGEYSARRTLFASTMAVCALVAARARDAAVYNPRWDIESLQEVDSEVFYAEAALQSADEDLTPDHNLMRAHAILAICAIQYGKPRDMHKHLGRYHTLVAMDGLHDEANWPRNIGIVETEERRRLFWSIYTLDIYTSVVWGGVIRCREQQSNVSYPTEIDDELFSDSGFSSRASMSPAVIGPSPSRNGVQVQSSSWLCGWNFITDLYRVLEHVITHFRDRRSRLHKRSFLHDIFKDQPGVSQSSVRDSVIQMYINLPQCFKETHPITYDIKQDRFGFQAANITATIQLLRMVLFAAGGASIEERCQIANEVIGAFNAVPVAYLKAISSPLTHHLGGIGQILGSVFEEPLSDADYNRVRSVMLAMAQLLSNLEGIQSSASASERLRVQVARIDDYMASQRNAVTRAQQNIHPNLQQTLHADSDPLHFAGLAAAGSDDSVTMSPFQVPHDLWGDFNWIFDFTQPLG</sequence>
<dbReference type="SUPFAM" id="SSF51905">
    <property type="entry name" value="FAD/NAD(P)-binding domain"/>
    <property type="match status" value="1"/>
</dbReference>
<dbReference type="GO" id="GO:0050660">
    <property type="term" value="F:flavin adenine dinucleotide binding"/>
    <property type="evidence" value="ECO:0007669"/>
    <property type="project" value="InterPro"/>
</dbReference>
<keyword evidence="9" id="KW-1185">Reference proteome</keyword>
<evidence type="ECO:0000259" key="7">
    <source>
        <dbReference type="PROSITE" id="PS00624"/>
    </source>
</evidence>
<accession>A0A0D2EGJ1</accession>
<dbReference type="GO" id="GO:0006351">
    <property type="term" value="P:DNA-templated transcription"/>
    <property type="evidence" value="ECO:0007669"/>
    <property type="project" value="InterPro"/>
</dbReference>
<dbReference type="PANTHER" id="PTHR11552:SF147">
    <property type="entry name" value="CHOLINE DEHYDROGENASE, MITOCHONDRIAL"/>
    <property type="match status" value="1"/>
</dbReference>
<dbReference type="CDD" id="cd12148">
    <property type="entry name" value="fungal_TF_MHR"/>
    <property type="match status" value="1"/>
</dbReference>
<evidence type="ECO:0000256" key="3">
    <source>
        <dbReference type="ARBA" id="ARBA00022630"/>
    </source>
</evidence>
<dbReference type="HOGENOM" id="CLU_277432_0_0_1"/>
<dbReference type="InterPro" id="IPR007219">
    <property type="entry name" value="XnlR_reg_dom"/>
</dbReference>
<dbReference type="InterPro" id="IPR036188">
    <property type="entry name" value="FAD/NAD-bd_sf"/>
</dbReference>
<keyword evidence="3" id="KW-0285">Flavoprotein</keyword>
<evidence type="ECO:0000313" key="8">
    <source>
        <dbReference type="EMBL" id="KIW53775.1"/>
    </source>
</evidence>
<keyword evidence="5" id="KW-0539">Nucleus</keyword>
<name>A0A0D2EGJ1_9EURO</name>
<dbReference type="GO" id="GO:0003677">
    <property type="term" value="F:DNA binding"/>
    <property type="evidence" value="ECO:0007669"/>
    <property type="project" value="InterPro"/>
</dbReference>
<evidence type="ECO:0000256" key="6">
    <source>
        <dbReference type="SAM" id="MobiDB-lite"/>
    </source>
</evidence>
<evidence type="ECO:0000256" key="2">
    <source>
        <dbReference type="ARBA" id="ARBA00010790"/>
    </source>
</evidence>
<dbReference type="GO" id="GO:0008270">
    <property type="term" value="F:zinc ion binding"/>
    <property type="evidence" value="ECO:0007669"/>
    <property type="project" value="InterPro"/>
</dbReference>
<organism evidence="8 9">
    <name type="scientific">Exophiala xenobiotica</name>
    <dbReference type="NCBI Taxonomy" id="348802"/>
    <lineage>
        <taxon>Eukaryota</taxon>
        <taxon>Fungi</taxon>
        <taxon>Dikarya</taxon>
        <taxon>Ascomycota</taxon>
        <taxon>Pezizomycotina</taxon>
        <taxon>Eurotiomycetes</taxon>
        <taxon>Chaetothyriomycetidae</taxon>
        <taxon>Chaetothyriales</taxon>
        <taxon>Herpotrichiellaceae</taxon>
        <taxon>Exophiala</taxon>
    </lineage>
</organism>
<dbReference type="PANTHER" id="PTHR11552">
    <property type="entry name" value="GLUCOSE-METHANOL-CHOLINE GMC OXIDOREDUCTASE"/>
    <property type="match status" value="1"/>
</dbReference>
<feature type="compositionally biased region" description="Polar residues" evidence="6">
    <location>
        <begin position="587"/>
        <end position="599"/>
    </location>
</feature>